<proteinExistence type="inferred from homology"/>
<dbReference type="InterPro" id="IPR038488">
    <property type="entry name" value="Integrase_DNA-bd_sf"/>
</dbReference>
<evidence type="ECO:0000256" key="1">
    <source>
        <dbReference type="ARBA" id="ARBA00008857"/>
    </source>
</evidence>
<feature type="domain" description="Tyr recombinase" evidence="6">
    <location>
        <begin position="202"/>
        <end position="401"/>
    </location>
</feature>
<dbReference type="InterPro" id="IPR010998">
    <property type="entry name" value="Integrase_recombinase_N"/>
</dbReference>
<dbReference type="InterPro" id="IPR044068">
    <property type="entry name" value="CB"/>
</dbReference>
<dbReference type="GO" id="GO:0006310">
    <property type="term" value="P:DNA recombination"/>
    <property type="evidence" value="ECO:0007669"/>
    <property type="project" value="UniProtKB-KW"/>
</dbReference>
<feature type="domain" description="Core-binding (CB)" evidence="7">
    <location>
        <begin position="96"/>
        <end position="177"/>
    </location>
</feature>
<organism evidence="9 11">
    <name type="scientific">Sphingomonas yabuuchiae</name>
    <dbReference type="NCBI Taxonomy" id="172044"/>
    <lineage>
        <taxon>Bacteria</taxon>
        <taxon>Pseudomonadati</taxon>
        <taxon>Pseudomonadota</taxon>
        <taxon>Alphaproteobacteria</taxon>
        <taxon>Sphingomonadales</taxon>
        <taxon>Sphingomonadaceae</taxon>
        <taxon>Sphingomonas</taxon>
    </lineage>
</organism>
<reference evidence="9" key="2">
    <citation type="submission" date="2021-01" db="EMBL/GenBank/DDBJ databases">
        <title>Genome Sequencing of Type Strains.</title>
        <authorList>
            <person name="Lemaire J.F."/>
            <person name="Inderbitzin P."/>
            <person name="Collins S.B."/>
            <person name="Wespe N."/>
            <person name="Knight-Connoni V."/>
        </authorList>
    </citation>
    <scope>NUCLEOTIDE SEQUENCE</scope>
    <source>
        <strain evidence="9">DSM 14562</strain>
    </source>
</reference>
<dbReference type="InterPro" id="IPR050808">
    <property type="entry name" value="Phage_Integrase"/>
</dbReference>
<keyword evidence="2" id="KW-0229">DNA integration</keyword>
<dbReference type="InterPro" id="IPR025166">
    <property type="entry name" value="Integrase_DNA_bind_dom"/>
</dbReference>
<evidence type="ECO:0000256" key="3">
    <source>
        <dbReference type="ARBA" id="ARBA00023125"/>
    </source>
</evidence>
<dbReference type="InterPro" id="IPR002104">
    <property type="entry name" value="Integrase_catalytic"/>
</dbReference>
<evidence type="ECO:0000313" key="10">
    <source>
        <dbReference type="Proteomes" id="UP000584663"/>
    </source>
</evidence>
<sequence>MLSNAALKSARPKPHAYKMWDAQGLHLYVAPTGLRAWRVRIRADRREAVISLGSWPDVSLDDARESARLARGMIVQGSTPKIVAAKLAERLAQSAITFQQLARDWHAARRDRWTAVHAADVLASLERHVFPAIGEDLATAITTPQLLRLLGRIASTGAAETARRIAQRLSAIFRFARTRSIVDGDPAAGLVREVATGAPVQRQPALEDLGEARALLDAADRARVAPAIRLASRFLALTAVRLAALRGARWDEIEGVDWSTSAPAPAALWRIPAVRMKLAVAKKADAANDHLVPLSAAAVAVLRQARAIGGADLIFHRGGRPIGKGAIGALYDRCGFAGRHVPHGWRATFSSALNEQYPADEIIIERALAHAQKDKVKAAYDRARHLPRLRFLFDRWAEILLDTPGPGDWPE</sequence>
<dbReference type="Gene3D" id="3.30.160.390">
    <property type="entry name" value="Integrase, DNA-binding domain"/>
    <property type="match status" value="1"/>
</dbReference>
<evidence type="ECO:0000259" key="7">
    <source>
        <dbReference type="PROSITE" id="PS51900"/>
    </source>
</evidence>
<keyword evidence="4" id="KW-0233">DNA recombination</keyword>
<dbReference type="PROSITE" id="PS51900">
    <property type="entry name" value="CB"/>
    <property type="match status" value="1"/>
</dbReference>
<protein>
    <submittedName>
        <fullName evidence="8 9">Integrase</fullName>
    </submittedName>
</protein>
<keyword evidence="3 5" id="KW-0238">DNA-binding</keyword>
<dbReference type="SUPFAM" id="SSF56349">
    <property type="entry name" value="DNA breaking-rejoining enzymes"/>
    <property type="match status" value="1"/>
</dbReference>
<dbReference type="GO" id="GO:0003677">
    <property type="term" value="F:DNA binding"/>
    <property type="evidence" value="ECO:0007669"/>
    <property type="project" value="UniProtKB-UniRule"/>
</dbReference>
<dbReference type="Pfam" id="PF22022">
    <property type="entry name" value="Phage_int_M"/>
    <property type="match status" value="1"/>
</dbReference>
<dbReference type="Proteomes" id="UP000704529">
    <property type="component" value="Unassembled WGS sequence"/>
</dbReference>
<gene>
    <name evidence="8" type="ORF">GGQ89_003780</name>
    <name evidence="9" type="ORF">JYA60_04390</name>
</gene>
<reference evidence="8 10" key="1">
    <citation type="submission" date="2020-08" db="EMBL/GenBank/DDBJ databases">
        <title>Genomic Encyclopedia of Type Strains, Phase IV (KMG-IV): sequencing the most valuable type-strain genomes for metagenomic binning, comparative biology and taxonomic classification.</title>
        <authorList>
            <person name="Goeker M."/>
        </authorList>
    </citation>
    <scope>NUCLEOTIDE SEQUENCE [LARGE SCALE GENOMIC DNA]</scope>
    <source>
        <strain evidence="8 10">DSM 14562</strain>
    </source>
</reference>
<evidence type="ECO:0000256" key="4">
    <source>
        <dbReference type="ARBA" id="ARBA00023172"/>
    </source>
</evidence>
<dbReference type="EMBL" id="JACHNX010000032">
    <property type="protein sequence ID" value="MBB4611532.1"/>
    <property type="molecule type" value="Genomic_DNA"/>
</dbReference>
<evidence type="ECO:0000313" key="11">
    <source>
        <dbReference type="Proteomes" id="UP000704529"/>
    </source>
</evidence>
<evidence type="ECO:0000313" key="9">
    <source>
        <dbReference type="EMBL" id="MBN3557466.1"/>
    </source>
</evidence>
<dbReference type="RefSeq" id="WP_184106874.1">
    <property type="nucleotide sequence ID" value="NZ_JACHNX010000032.1"/>
</dbReference>
<evidence type="ECO:0000256" key="5">
    <source>
        <dbReference type="PROSITE-ProRule" id="PRU01248"/>
    </source>
</evidence>
<name>A0AA40ZWF2_9SPHN</name>
<dbReference type="PROSITE" id="PS51898">
    <property type="entry name" value="TYR_RECOMBINASE"/>
    <property type="match status" value="1"/>
</dbReference>
<dbReference type="PANTHER" id="PTHR30629">
    <property type="entry name" value="PROPHAGE INTEGRASE"/>
    <property type="match status" value="1"/>
</dbReference>
<dbReference type="Gene3D" id="1.10.443.10">
    <property type="entry name" value="Intergrase catalytic core"/>
    <property type="match status" value="1"/>
</dbReference>
<dbReference type="EMBL" id="JAFHKU010000116">
    <property type="protein sequence ID" value="MBN3557466.1"/>
    <property type="molecule type" value="Genomic_DNA"/>
</dbReference>
<dbReference type="Proteomes" id="UP000584663">
    <property type="component" value="Unassembled WGS sequence"/>
</dbReference>
<evidence type="ECO:0000259" key="6">
    <source>
        <dbReference type="PROSITE" id="PS51898"/>
    </source>
</evidence>
<dbReference type="InterPro" id="IPR053876">
    <property type="entry name" value="Phage_int_M"/>
</dbReference>
<dbReference type="Pfam" id="PF13356">
    <property type="entry name" value="Arm-DNA-bind_3"/>
    <property type="match status" value="1"/>
</dbReference>
<comment type="similarity">
    <text evidence="1">Belongs to the 'phage' integrase family.</text>
</comment>
<dbReference type="AlphaFoldDB" id="A0AA40ZWF2"/>
<keyword evidence="10" id="KW-1185">Reference proteome</keyword>
<comment type="caution">
    <text evidence="9">The sequence shown here is derived from an EMBL/GenBank/DDBJ whole genome shotgun (WGS) entry which is preliminary data.</text>
</comment>
<accession>A0AA40ZWF2</accession>
<dbReference type="CDD" id="cd00801">
    <property type="entry name" value="INT_P4_C"/>
    <property type="match status" value="1"/>
</dbReference>
<dbReference type="GO" id="GO:0015074">
    <property type="term" value="P:DNA integration"/>
    <property type="evidence" value="ECO:0007669"/>
    <property type="project" value="UniProtKB-KW"/>
</dbReference>
<dbReference type="InterPro" id="IPR013762">
    <property type="entry name" value="Integrase-like_cat_sf"/>
</dbReference>
<dbReference type="Gene3D" id="1.10.150.130">
    <property type="match status" value="1"/>
</dbReference>
<dbReference type="PANTHER" id="PTHR30629:SF2">
    <property type="entry name" value="PROPHAGE INTEGRASE INTS-RELATED"/>
    <property type="match status" value="1"/>
</dbReference>
<dbReference type="InterPro" id="IPR011010">
    <property type="entry name" value="DNA_brk_join_enz"/>
</dbReference>
<evidence type="ECO:0000313" key="8">
    <source>
        <dbReference type="EMBL" id="MBB4611532.1"/>
    </source>
</evidence>
<evidence type="ECO:0000256" key="2">
    <source>
        <dbReference type="ARBA" id="ARBA00022908"/>
    </source>
</evidence>